<sequence length="156" mass="15652">MSSATSIMSSTTSSTTTTSATATSSCSAKLYEIPAHAAACAMPMAYTNSSAIMKDCCGSASVKSYDSCDYYCLAVDQTIGVLAECLMTASDSSEVWCNTNANATASLATSSTTSTSTATSTKSSSTSTSSSGSVKRAKTSMAAVGAMGLLLFGSLM</sequence>
<organism evidence="2 3">
    <name type="scientific">Penicillium frequentans</name>
    <dbReference type="NCBI Taxonomy" id="3151616"/>
    <lineage>
        <taxon>Eukaryota</taxon>
        <taxon>Fungi</taxon>
        <taxon>Dikarya</taxon>
        <taxon>Ascomycota</taxon>
        <taxon>Pezizomycotina</taxon>
        <taxon>Eurotiomycetes</taxon>
        <taxon>Eurotiomycetidae</taxon>
        <taxon>Eurotiales</taxon>
        <taxon>Aspergillaceae</taxon>
        <taxon>Penicillium</taxon>
    </lineage>
</organism>
<evidence type="ECO:0000256" key="1">
    <source>
        <dbReference type="SAM" id="MobiDB-lite"/>
    </source>
</evidence>
<dbReference type="Proteomes" id="UP001220324">
    <property type="component" value="Unassembled WGS sequence"/>
</dbReference>
<gene>
    <name evidence="2" type="ORF">N7494_001335</name>
</gene>
<comment type="caution">
    <text evidence="2">The sequence shown here is derived from an EMBL/GenBank/DDBJ whole genome shotgun (WGS) entry which is preliminary data.</text>
</comment>
<accession>A0AAD6GLS9</accession>
<name>A0AAD6GLS9_9EURO</name>
<keyword evidence="3" id="KW-1185">Reference proteome</keyword>
<proteinExistence type="predicted"/>
<reference evidence="2 3" key="1">
    <citation type="journal article" date="2023" name="IMA Fungus">
        <title>Comparative genomic study of the Penicillium genus elucidates a diverse pangenome and 15 lateral gene transfer events.</title>
        <authorList>
            <person name="Petersen C."/>
            <person name="Sorensen T."/>
            <person name="Nielsen M.R."/>
            <person name="Sondergaard T.E."/>
            <person name="Sorensen J.L."/>
            <person name="Fitzpatrick D.A."/>
            <person name="Frisvad J.C."/>
            <person name="Nielsen K.L."/>
        </authorList>
    </citation>
    <scope>NUCLEOTIDE SEQUENCE [LARGE SCALE GENOMIC DNA]</scope>
    <source>
        <strain evidence="2 3">IBT 35679</strain>
    </source>
</reference>
<dbReference type="AlphaFoldDB" id="A0AAD6GLS9"/>
<feature type="compositionally biased region" description="Low complexity" evidence="1">
    <location>
        <begin position="113"/>
        <end position="131"/>
    </location>
</feature>
<protein>
    <submittedName>
        <fullName evidence="2">Uncharacterized protein</fullName>
    </submittedName>
</protein>
<evidence type="ECO:0000313" key="3">
    <source>
        <dbReference type="Proteomes" id="UP001220324"/>
    </source>
</evidence>
<feature type="region of interest" description="Disordered" evidence="1">
    <location>
        <begin position="113"/>
        <end position="133"/>
    </location>
</feature>
<dbReference type="EMBL" id="JAQIZZ010000001">
    <property type="protein sequence ID" value="KAJ5557420.1"/>
    <property type="molecule type" value="Genomic_DNA"/>
</dbReference>
<evidence type="ECO:0000313" key="2">
    <source>
        <dbReference type="EMBL" id="KAJ5557420.1"/>
    </source>
</evidence>